<proteinExistence type="predicted"/>
<organism evidence="2 3">
    <name type="scientific">Paraburkholderia madseniana</name>
    <dbReference type="NCBI Taxonomy" id="2599607"/>
    <lineage>
        <taxon>Bacteria</taxon>
        <taxon>Pseudomonadati</taxon>
        <taxon>Pseudomonadota</taxon>
        <taxon>Betaproteobacteria</taxon>
        <taxon>Burkholderiales</taxon>
        <taxon>Burkholderiaceae</taxon>
        <taxon>Paraburkholderia</taxon>
    </lineage>
</organism>
<evidence type="ECO:0000256" key="1">
    <source>
        <dbReference type="SAM" id="MobiDB-lite"/>
    </source>
</evidence>
<dbReference type="AlphaFoldDB" id="A0A6N6WE80"/>
<dbReference type="RefSeq" id="WP_154561219.1">
    <property type="nucleotide sequence ID" value="NZ_VOSW01000033.1"/>
</dbReference>
<dbReference type="Proteomes" id="UP000463700">
    <property type="component" value="Unassembled WGS sequence"/>
</dbReference>
<comment type="caution">
    <text evidence="2">The sequence shown here is derived from an EMBL/GenBank/DDBJ whole genome shotgun (WGS) entry which is preliminary data.</text>
</comment>
<protein>
    <submittedName>
        <fullName evidence="2">Uncharacterized protein</fullName>
    </submittedName>
</protein>
<evidence type="ECO:0000313" key="2">
    <source>
        <dbReference type="EMBL" id="KAE8758401.1"/>
    </source>
</evidence>
<accession>A0A6N6WE80</accession>
<name>A0A6N6WE80_9BURK</name>
<dbReference type="OrthoDB" id="9817614at2"/>
<dbReference type="EMBL" id="VOSW01000033">
    <property type="protein sequence ID" value="KAE8758401.1"/>
    <property type="molecule type" value="Genomic_DNA"/>
</dbReference>
<sequence length="563" mass="59025">MNRTALAQRALAFASVLLIIGCTDLVTYHLADETSQVPPAAFPYALSKARLTTTFSVTLVNCDPAKVSAFPSLNLKVVAATAEAFEADPDERYYVDYTQLSTFWKSTNLKVSTAGDQTLQSVNTESSDQTLQISGVFLQTVASIAGAALIGNVHVPAEQAATQQRQLAEHALAYKNTLDSYLVGQVPQPTQPPYEIVSACSADAKRAVDELKAKKAALKALQAKTRSATGASSPSAASDAAISQAANDVADATKAVTLIIPITIEPKIGDFVNEQDGTLSDNHLYMADLLKYVRDEWVDKSYQNGWLDVSFNGANPVTEVPENDPAAIAAAARAKNGENVLVPEMTDVSFELFVRKFSLRPPTATSDPSAPRVAPGGATEHDGLVVRQPATGFFRACLGLCRPADKFGVVPPDPTGANVDLQQQVQVSVPQLGKKLDMPLHNGFGQDMSLALTLGPDGAMNILSFQDNSTIGAGLTAVGNAGAAYTSAVTARNAAITARNGAVTGQEGLAVSNEQIAVGYAGLAGTNASFADNALKAQADCIQQEQTIVKNGRSPTVQCPGGK</sequence>
<gene>
    <name evidence="2" type="ORF">FSO04_18570</name>
</gene>
<evidence type="ECO:0000313" key="3">
    <source>
        <dbReference type="Proteomes" id="UP000463700"/>
    </source>
</evidence>
<dbReference type="PROSITE" id="PS51257">
    <property type="entry name" value="PROKAR_LIPOPROTEIN"/>
    <property type="match status" value="1"/>
</dbReference>
<feature type="region of interest" description="Disordered" evidence="1">
    <location>
        <begin position="361"/>
        <end position="380"/>
    </location>
</feature>
<reference evidence="2 3" key="1">
    <citation type="journal article" date="2020" name="Int. J. Syst. Evol. Microbiol.">
        <title>Paraburkholderia madseniana sp. nov., a phenolic acid-degrading bacterium isolated from acidic forest soil.</title>
        <authorList>
            <person name="Wilhelm R.C."/>
            <person name="Murphy S.J.L."/>
            <person name="Feriancek N.M."/>
            <person name="Karasz D.C."/>
            <person name="DeRito C.M."/>
            <person name="Newman J.D."/>
            <person name="Buckley D.H."/>
        </authorList>
    </citation>
    <scope>NUCLEOTIDE SEQUENCE [LARGE SCALE GENOMIC DNA]</scope>
    <source>
        <strain evidence="2 3">RP11</strain>
    </source>
</reference>